<evidence type="ECO:0000259" key="1">
    <source>
        <dbReference type="Pfam" id="PF09851"/>
    </source>
</evidence>
<protein>
    <submittedName>
        <fullName evidence="2">SHOCT domain-containing protein</fullName>
    </submittedName>
</protein>
<dbReference type="Pfam" id="PF09851">
    <property type="entry name" value="SHOCT"/>
    <property type="match status" value="1"/>
</dbReference>
<sequence>MPFYGTVVIYEKGLVYKPNVGSHKFVGFTIPLESIITAEYKNEKDIEKDVTLTRLLLLGIYAFGVKKKKVEKHDYLILNCNIDGVENKIIFEIVNANPDILVNDILKLKKKYNLISNNNVSDENNILEQIKKLGELKTSGVLTTEEFNKKKTELLSRI</sequence>
<evidence type="ECO:0000313" key="3">
    <source>
        <dbReference type="Proteomes" id="UP000473885"/>
    </source>
</evidence>
<comment type="caution">
    <text evidence="2">The sequence shown here is derived from an EMBL/GenBank/DDBJ whole genome shotgun (WGS) entry which is preliminary data.</text>
</comment>
<dbReference type="Proteomes" id="UP000473885">
    <property type="component" value="Unassembled WGS sequence"/>
</dbReference>
<proteinExistence type="predicted"/>
<keyword evidence="3" id="KW-1185">Reference proteome</keyword>
<accession>A0A6M0RDV1</accession>
<dbReference type="AlphaFoldDB" id="A0A6M0RDV1"/>
<gene>
    <name evidence="2" type="ORF">FDF74_12685</name>
</gene>
<name>A0A6M0RDV1_9CLOT</name>
<reference evidence="2 3" key="1">
    <citation type="submission" date="2019-04" db="EMBL/GenBank/DDBJ databases">
        <title>Genome sequencing of Clostridium botulinum Groups I-IV and Clostridium butyricum.</title>
        <authorList>
            <person name="Brunt J."/>
            <person name="Van Vliet A.H.M."/>
            <person name="Stringer S.C."/>
            <person name="Carter A.T."/>
            <person name="Peck M.W."/>
        </authorList>
    </citation>
    <scope>NUCLEOTIDE SEQUENCE [LARGE SCALE GENOMIC DNA]</scope>
    <source>
        <strain evidence="2 3">IFR 18/094</strain>
    </source>
</reference>
<dbReference type="EMBL" id="SXDP01000021">
    <property type="protein sequence ID" value="NEZ48027.1"/>
    <property type="molecule type" value="Genomic_DNA"/>
</dbReference>
<feature type="domain" description="SHOCT" evidence="1">
    <location>
        <begin position="128"/>
        <end position="155"/>
    </location>
</feature>
<dbReference type="InterPro" id="IPR018649">
    <property type="entry name" value="SHOCT"/>
</dbReference>
<evidence type="ECO:0000313" key="2">
    <source>
        <dbReference type="EMBL" id="NEZ48027.1"/>
    </source>
</evidence>
<organism evidence="2 3">
    <name type="scientific">Clostridium niameyense</name>
    <dbReference type="NCBI Taxonomy" id="1622073"/>
    <lineage>
        <taxon>Bacteria</taxon>
        <taxon>Bacillati</taxon>
        <taxon>Bacillota</taxon>
        <taxon>Clostridia</taxon>
        <taxon>Eubacteriales</taxon>
        <taxon>Clostridiaceae</taxon>
        <taxon>Clostridium</taxon>
    </lineage>
</organism>